<evidence type="ECO:0000256" key="3">
    <source>
        <dbReference type="ARBA" id="ARBA00022552"/>
    </source>
</evidence>
<dbReference type="InterPro" id="IPR036974">
    <property type="entry name" value="PUA_sf"/>
</dbReference>
<dbReference type="PANTHER" id="PTHR42873">
    <property type="entry name" value="RIBOSOMAL RNA LARGE SUBUNIT METHYLTRANSFERASE"/>
    <property type="match status" value="1"/>
</dbReference>
<dbReference type="SUPFAM" id="SSF53335">
    <property type="entry name" value="S-adenosyl-L-methionine-dependent methyltransferases"/>
    <property type="match status" value="1"/>
</dbReference>
<dbReference type="GO" id="GO:0003723">
    <property type="term" value="F:RNA binding"/>
    <property type="evidence" value="ECO:0007669"/>
    <property type="project" value="UniProtKB-KW"/>
</dbReference>
<name>A0A847S597_9NEIS</name>
<organism evidence="10 11">
    <name type="scientific">Leeia aquatica</name>
    <dbReference type="NCBI Taxonomy" id="2725557"/>
    <lineage>
        <taxon>Bacteria</taxon>
        <taxon>Pseudomonadati</taxon>
        <taxon>Pseudomonadota</taxon>
        <taxon>Betaproteobacteria</taxon>
        <taxon>Neisseriales</taxon>
        <taxon>Leeiaceae</taxon>
        <taxon>Leeia</taxon>
    </lineage>
</organism>
<keyword evidence="11" id="KW-1185">Reference proteome</keyword>
<dbReference type="SMART" id="SM00359">
    <property type="entry name" value="PUA"/>
    <property type="match status" value="1"/>
</dbReference>
<dbReference type="GO" id="GO:0032259">
    <property type="term" value="P:methylation"/>
    <property type="evidence" value="ECO:0007669"/>
    <property type="project" value="UniProtKB-KW"/>
</dbReference>
<keyword evidence="5 10" id="KW-0808">Transferase</keyword>
<dbReference type="Pfam" id="PF10672">
    <property type="entry name" value="Methyltrans_SAM"/>
    <property type="match status" value="1"/>
</dbReference>
<dbReference type="InterPro" id="IPR029063">
    <property type="entry name" value="SAM-dependent_MTases_sf"/>
</dbReference>
<evidence type="ECO:0000256" key="4">
    <source>
        <dbReference type="ARBA" id="ARBA00022603"/>
    </source>
</evidence>
<comment type="caution">
    <text evidence="10">The sequence shown here is derived from an EMBL/GenBank/DDBJ whole genome shotgun (WGS) entry which is preliminary data.</text>
</comment>
<evidence type="ECO:0000256" key="6">
    <source>
        <dbReference type="ARBA" id="ARBA00022691"/>
    </source>
</evidence>
<comment type="subcellular location">
    <subcellularLocation>
        <location evidence="1">Cytoplasm</location>
    </subcellularLocation>
</comment>
<dbReference type="PROSITE" id="PS50890">
    <property type="entry name" value="PUA"/>
    <property type="match status" value="1"/>
</dbReference>
<evidence type="ECO:0000256" key="5">
    <source>
        <dbReference type="ARBA" id="ARBA00022679"/>
    </source>
</evidence>
<dbReference type="Pfam" id="PF17785">
    <property type="entry name" value="PUA_3"/>
    <property type="match status" value="1"/>
</dbReference>
<dbReference type="InterPro" id="IPR002478">
    <property type="entry name" value="PUA"/>
</dbReference>
<dbReference type="PANTHER" id="PTHR42873:SF1">
    <property type="entry name" value="S-ADENOSYLMETHIONINE-DEPENDENT METHYLTRANSFERASE DOMAIN-CONTAINING PROTEIN"/>
    <property type="match status" value="1"/>
</dbReference>
<dbReference type="InterPro" id="IPR019614">
    <property type="entry name" value="SAM-dep_methyl-trfase"/>
</dbReference>
<dbReference type="Gene3D" id="3.30.750.80">
    <property type="entry name" value="RNA methyltransferase domain (HRMD) like"/>
    <property type="match status" value="1"/>
</dbReference>
<gene>
    <name evidence="10" type="ORF">HF682_17315</name>
</gene>
<feature type="domain" description="PUA" evidence="9">
    <location>
        <begin position="8"/>
        <end position="93"/>
    </location>
</feature>
<keyword evidence="4 10" id="KW-0489">Methyltransferase</keyword>
<dbReference type="Gene3D" id="2.30.130.10">
    <property type="entry name" value="PUA domain"/>
    <property type="match status" value="1"/>
</dbReference>
<dbReference type="CDD" id="cd21153">
    <property type="entry name" value="PUA_RlmI"/>
    <property type="match status" value="1"/>
</dbReference>
<evidence type="ECO:0000313" key="10">
    <source>
        <dbReference type="EMBL" id="NLR76931.1"/>
    </source>
</evidence>
<keyword evidence="7" id="KW-0694">RNA-binding</keyword>
<dbReference type="InterPro" id="IPR015947">
    <property type="entry name" value="PUA-like_sf"/>
</dbReference>
<reference evidence="10 11" key="1">
    <citation type="submission" date="2020-04" db="EMBL/GenBank/DDBJ databases">
        <title>Draft genome of Leeia sp. IMCC25680.</title>
        <authorList>
            <person name="Song J."/>
            <person name="Cho J.-C."/>
        </authorList>
    </citation>
    <scope>NUCLEOTIDE SEQUENCE [LARGE SCALE GENOMIC DNA]</scope>
    <source>
        <strain evidence="10 11">IMCC25680</strain>
    </source>
</reference>
<dbReference type="CDD" id="cd02440">
    <property type="entry name" value="AdoMet_MTases"/>
    <property type="match status" value="1"/>
</dbReference>
<proteinExistence type="inferred from homology"/>
<dbReference type="SUPFAM" id="SSF88697">
    <property type="entry name" value="PUA domain-like"/>
    <property type="match status" value="1"/>
</dbReference>
<sequence length="399" mass="43487">MSTRPATPNLILKPGREKSLRQRHPWVFSGAVAQQPEGLEAGQTVAVRAHDHTFLGWAAFSPASQIRARVWTAQERDTVDRAFFQRRLSAAIAARQPLHAVTNAMRLVHAESDGLPGVIVDRFGDWLVVQLLSAGAAAWRDVLVDELVALTGIQQVYERSDVEVRALEGLQQVSGPLRGNAPDAPVMIEEHGLRYQVDIVSGQKTGFYLDQRLNRQRVAALAQGADVLNCFCFSGGFSLAALQAGANSVLSVDSSAEALELARQHQQLNGMEAARAEWVEADVFQYLRRLRDQNRQFDLIVLDPPKFAPTAAHVAKATRAYKDINLWALKLLKPGGHLATFTCSGGMGVELFQKVVAGAALDAGVSAQVIGRLHADLDHPSALSFPEGDYLNGLLLRKQ</sequence>
<evidence type="ECO:0000259" key="9">
    <source>
        <dbReference type="SMART" id="SM00359"/>
    </source>
</evidence>
<dbReference type="Gene3D" id="3.40.50.150">
    <property type="entry name" value="Vaccinia Virus protein VP39"/>
    <property type="match status" value="1"/>
</dbReference>
<evidence type="ECO:0000256" key="8">
    <source>
        <dbReference type="ARBA" id="ARBA00038091"/>
    </source>
</evidence>
<protein>
    <submittedName>
        <fullName evidence="10">Class I SAM-dependent rRNA methyltransferase</fullName>
    </submittedName>
</protein>
<evidence type="ECO:0000313" key="11">
    <source>
        <dbReference type="Proteomes" id="UP000587991"/>
    </source>
</evidence>
<evidence type="ECO:0000256" key="1">
    <source>
        <dbReference type="ARBA" id="ARBA00004496"/>
    </source>
</evidence>
<dbReference type="GO" id="GO:0006364">
    <property type="term" value="P:rRNA processing"/>
    <property type="evidence" value="ECO:0007669"/>
    <property type="project" value="UniProtKB-KW"/>
</dbReference>
<keyword evidence="6" id="KW-0949">S-adenosyl-L-methionine</keyword>
<evidence type="ECO:0000256" key="2">
    <source>
        <dbReference type="ARBA" id="ARBA00022490"/>
    </source>
</evidence>
<dbReference type="EMBL" id="JABAIM010000005">
    <property type="protein sequence ID" value="NLR76931.1"/>
    <property type="molecule type" value="Genomic_DNA"/>
</dbReference>
<dbReference type="CDD" id="cd11572">
    <property type="entry name" value="RlmI_M_like"/>
    <property type="match status" value="1"/>
</dbReference>
<keyword evidence="3" id="KW-0698">rRNA processing</keyword>
<dbReference type="InterPro" id="IPR041532">
    <property type="entry name" value="RlmI-like_PUA"/>
</dbReference>
<comment type="similarity">
    <text evidence="8">Belongs to the methyltransferase superfamily. RlmI family.</text>
</comment>
<dbReference type="AlphaFoldDB" id="A0A847S597"/>
<accession>A0A847S597</accession>
<dbReference type="GO" id="GO:0008168">
    <property type="term" value="F:methyltransferase activity"/>
    <property type="evidence" value="ECO:0007669"/>
    <property type="project" value="UniProtKB-KW"/>
</dbReference>
<dbReference type="RefSeq" id="WP_168878597.1">
    <property type="nucleotide sequence ID" value="NZ_JABAIM010000005.1"/>
</dbReference>
<evidence type="ECO:0000256" key="7">
    <source>
        <dbReference type="ARBA" id="ARBA00022884"/>
    </source>
</evidence>
<keyword evidence="2" id="KW-0963">Cytoplasm</keyword>
<dbReference type="Proteomes" id="UP000587991">
    <property type="component" value="Unassembled WGS sequence"/>
</dbReference>
<dbReference type="GO" id="GO:0005737">
    <property type="term" value="C:cytoplasm"/>
    <property type="evidence" value="ECO:0007669"/>
    <property type="project" value="UniProtKB-SubCell"/>
</dbReference>